<keyword evidence="6" id="KW-0050">Antiport</keyword>
<comment type="function">
    <text evidence="1">Multidrug efflux pump.</text>
</comment>
<dbReference type="EMBL" id="QQAZ01000002">
    <property type="protein sequence ID" value="RDI53956.1"/>
    <property type="molecule type" value="Genomic_DNA"/>
</dbReference>
<evidence type="ECO:0000256" key="7">
    <source>
        <dbReference type="ARBA" id="ARBA00022475"/>
    </source>
</evidence>
<feature type="transmembrane region" description="Helical" evidence="13">
    <location>
        <begin position="187"/>
        <end position="205"/>
    </location>
</feature>
<dbReference type="GO" id="GO:0042910">
    <property type="term" value="F:xenobiotic transmembrane transporter activity"/>
    <property type="evidence" value="ECO:0007669"/>
    <property type="project" value="InterPro"/>
</dbReference>
<keyword evidence="9 13" id="KW-1133">Transmembrane helix</keyword>
<evidence type="ECO:0000256" key="11">
    <source>
        <dbReference type="ARBA" id="ARBA00023136"/>
    </source>
</evidence>
<feature type="transmembrane region" description="Helical" evidence="13">
    <location>
        <begin position="371"/>
        <end position="393"/>
    </location>
</feature>
<organism evidence="14 15">
    <name type="scientific">Nocardia mexicana</name>
    <dbReference type="NCBI Taxonomy" id="279262"/>
    <lineage>
        <taxon>Bacteria</taxon>
        <taxon>Bacillati</taxon>
        <taxon>Actinomycetota</taxon>
        <taxon>Actinomycetes</taxon>
        <taxon>Mycobacteriales</taxon>
        <taxon>Nocardiaceae</taxon>
        <taxon>Nocardia</taxon>
    </lineage>
</organism>
<keyword evidence="8 13" id="KW-0812">Transmembrane</keyword>
<feature type="transmembrane region" description="Helical" evidence="13">
    <location>
        <begin position="226"/>
        <end position="248"/>
    </location>
</feature>
<protein>
    <recommendedName>
        <fullName evidence="4">Probable multidrug resistance protein NorM</fullName>
    </recommendedName>
    <alternativeName>
        <fullName evidence="12">Multidrug-efflux transporter</fullName>
    </alternativeName>
</protein>
<dbReference type="PANTHER" id="PTHR43298:SF2">
    <property type="entry name" value="FMN_FAD EXPORTER YEEO-RELATED"/>
    <property type="match status" value="1"/>
</dbReference>
<evidence type="ECO:0000256" key="3">
    <source>
        <dbReference type="ARBA" id="ARBA00010199"/>
    </source>
</evidence>
<dbReference type="InterPro" id="IPR050222">
    <property type="entry name" value="MATE_MdtK"/>
</dbReference>
<dbReference type="Proteomes" id="UP000255355">
    <property type="component" value="Unassembled WGS sequence"/>
</dbReference>
<evidence type="ECO:0000256" key="8">
    <source>
        <dbReference type="ARBA" id="ARBA00022692"/>
    </source>
</evidence>
<evidence type="ECO:0000256" key="1">
    <source>
        <dbReference type="ARBA" id="ARBA00003408"/>
    </source>
</evidence>
<dbReference type="InterPro" id="IPR048279">
    <property type="entry name" value="MdtK-like"/>
</dbReference>
<comment type="similarity">
    <text evidence="3">Belongs to the multi antimicrobial extrusion (MATE) (TC 2.A.66.1) family.</text>
</comment>
<dbReference type="AlphaFoldDB" id="A0A370HAJ5"/>
<keyword evidence="15" id="KW-1185">Reference proteome</keyword>
<proteinExistence type="inferred from homology"/>
<comment type="caution">
    <text evidence="14">The sequence shown here is derived from an EMBL/GenBank/DDBJ whole genome shotgun (WGS) entry which is preliminary data.</text>
</comment>
<evidence type="ECO:0000256" key="12">
    <source>
        <dbReference type="ARBA" id="ARBA00031636"/>
    </source>
</evidence>
<evidence type="ECO:0000256" key="13">
    <source>
        <dbReference type="SAM" id="Phobius"/>
    </source>
</evidence>
<dbReference type="PANTHER" id="PTHR43298">
    <property type="entry name" value="MULTIDRUG RESISTANCE PROTEIN NORM-RELATED"/>
    <property type="match status" value="1"/>
</dbReference>
<keyword evidence="5" id="KW-0813">Transport</keyword>
<dbReference type="GO" id="GO:0006811">
    <property type="term" value="P:monoatomic ion transport"/>
    <property type="evidence" value="ECO:0007669"/>
    <property type="project" value="UniProtKB-KW"/>
</dbReference>
<feature type="transmembrane region" description="Helical" evidence="13">
    <location>
        <begin position="122"/>
        <end position="144"/>
    </location>
</feature>
<feature type="transmembrane region" description="Helical" evidence="13">
    <location>
        <begin position="156"/>
        <end position="175"/>
    </location>
</feature>
<feature type="transmembrane region" description="Helical" evidence="13">
    <location>
        <begin position="85"/>
        <end position="110"/>
    </location>
</feature>
<reference evidence="14 15" key="1">
    <citation type="submission" date="2018-07" db="EMBL/GenBank/DDBJ databases">
        <title>Genomic Encyclopedia of Type Strains, Phase IV (KMG-IV): sequencing the most valuable type-strain genomes for metagenomic binning, comparative biology and taxonomic classification.</title>
        <authorList>
            <person name="Goeker M."/>
        </authorList>
    </citation>
    <scope>NUCLEOTIDE SEQUENCE [LARGE SCALE GENOMIC DNA]</scope>
    <source>
        <strain evidence="14 15">DSM 44952</strain>
    </source>
</reference>
<evidence type="ECO:0000256" key="4">
    <source>
        <dbReference type="ARBA" id="ARBA00020268"/>
    </source>
</evidence>
<evidence type="ECO:0000256" key="6">
    <source>
        <dbReference type="ARBA" id="ARBA00022449"/>
    </source>
</evidence>
<dbReference type="PIRSF" id="PIRSF006603">
    <property type="entry name" value="DinF"/>
    <property type="match status" value="1"/>
</dbReference>
<gene>
    <name evidence="14" type="ORF">DFR68_10276</name>
</gene>
<dbReference type="GO" id="GO:0015297">
    <property type="term" value="F:antiporter activity"/>
    <property type="evidence" value="ECO:0007669"/>
    <property type="project" value="UniProtKB-KW"/>
</dbReference>
<keyword evidence="10" id="KW-0406">Ion transport</keyword>
<evidence type="ECO:0000313" key="14">
    <source>
        <dbReference type="EMBL" id="RDI53956.1"/>
    </source>
</evidence>
<dbReference type="STRING" id="1210089.GCA_001613165_01717"/>
<feature type="transmembrane region" description="Helical" evidence="13">
    <location>
        <begin position="304"/>
        <end position="328"/>
    </location>
</feature>
<dbReference type="Pfam" id="PF01554">
    <property type="entry name" value="MatE"/>
    <property type="match status" value="2"/>
</dbReference>
<dbReference type="InterPro" id="IPR002528">
    <property type="entry name" value="MATE_fam"/>
</dbReference>
<evidence type="ECO:0000256" key="10">
    <source>
        <dbReference type="ARBA" id="ARBA00023065"/>
    </source>
</evidence>
<feature type="transmembrane region" description="Helical" evidence="13">
    <location>
        <begin position="340"/>
        <end position="359"/>
    </location>
</feature>
<evidence type="ECO:0000256" key="5">
    <source>
        <dbReference type="ARBA" id="ARBA00022448"/>
    </source>
</evidence>
<dbReference type="NCBIfam" id="TIGR00797">
    <property type="entry name" value="matE"/>
    <property type="match status" value="1"/>
</dbReference>
<evidence type="ECO:0000313" key="15">
    <source>
        <dbReference type="Proteomes" id="UP000255355"/>
    </source>
</evidence>
<evidence type="ECO:0000256" key="9">
    <source>
        <dbReference type="ARBA" id="ARBA00022989"/>
    </source>
</evidence>
<accession>A0A370HAJ5</accession>
<evidence type="ECO:0000256" key="2">
    <source>
        <dbReference type="ARBA" id="ARBA00004651"/>
    </source>
</evidence>
<sequence>MRQVAELAVPVVLTSATTVVLGVTDTALLGHYGTEALGAAALVMPLWIFCTALVVPFGSATQLLVARWYGAGDTEAIGALLRAGLLSSALIGAAVALVAAAAAPAVVVYTAAAGLDRGEATVMLWILLCGLPFNAVTAHLRGALAGTGDTRAGARNAVEVAVVNLILSAILIFPADLGPVGSALGSTLALAAGTATLIAATRSVAEIRRPLLAPDRKGLRAWRRLAVPDVVFGMVSYGGDAVVAAVVAGAGAVNLAAHRAMGTAISLVWMFVFGIGTAISVLAGQRLGAADPTGYRAVVRAGTVLVLVTSCTMSLCLAAASPLMFGLFSGDPAVTAAARSVAWALPLLAPIMAIGTVYAAELRAAGDTKGVMYASLFSVTAVTLPAVWAFTAVADWGARRRVLGHRGGMGRPYRGHLASAHLPSLFWTHILITRTLTAAKNGRRITLTALLCCEILSATR</sequence>
<feature type="transmembrane region" description="Helical" evidence="13">
    <location>
        <begin position="46"/>
        <end position="65"/>
    </location>
</feature>
<keyword evidence="11 13" id="KW-0472">Membrane</keyword>
<comment type="subcellular location">
    <subcellularLocation>
        <location evidence="2">Cell membrane</location>
        <topology evidence="2">Multi-pass membrane protein</topology>
    </subcellularLocation>
</comment>
<keyword evidence="7" id="KW-1003">Cell membrane</keyword>
<dbReference type="GO" id="GO:0005886">
    <property type="term" value="C:plasma membrane"/>
    <property type="evidence" value="ECO:0007669"/>
    <property type="project" value="UniProtKB-SubCell"/>
</dbReference>
<feature type="transmembrane region" description="Helical" evidence="13">
    <location>
        <begin position="260"/>
        <end position="283"/>
    </location>
</feature>
<name>A0A370HAJ5_9NOCA</name>